<dbReference type="PROSITE" id="PS50213">
    <property type="entry name" value="FAS1"/>
    <property type="match status" value="1"/>
</dbReference>
<reference evidence="4" key="1">
    <citation type="submission" date="2024-03" db="EMBL/GenBank/DDBJ databases">
        <title>WGS assembly of Saponaria officinalis var. Norfolk2.</title>
        <authorList>
            <person name="Jenkins J."/>
            <person name="Shu S."/>
            <person name="Grimwood J."/>
            <person name="Barry K."/>
            <person name="Goodstein D."/>
            <person name="Schmutz J."/>
            <person name="Leebens-Mack J."/>
            <person name="Osbourn A."/>
        </authorList>
    </citation>
    <scope>NUCLEOTIDE SEQUENCE [LARGE SCALE GENOMIC DNA]</scope>
    <source>
        <strain evidence="4">JIC</strain>
    </source>
</reference>
<comment type="caution">
    <text evidence="4">The sequence shown here is derived from an EMBL/GenBank/DDBJ whole genome shotgun (WGS) entry which is preliminary data.</text>
</comment>
<comment type="similarity">
    <text evidence="1">Belongs to the fasciclin-like AGP family.</text>
</comment>
<evidence type="ECO:0000313" key="4">
    <source>
        <dbReference type="EMBL" id="KAK9742403.1"/>
    </source>
</evidence>
<protein>
    <recommendedName>
        <fullName evidence="3">FAS1 domain-containing protein</fullName>
    </recommendedName>
</protein>
<proteinExistence type="inferred from homology"/>
<evidence type="ECO:0000256" key="1">
    <source>
        <dbReference type="ARBA" id="ARBA00007843"/>
    </source>
</evidence>
<accession>A0AAW1M7N0</accession>
<organism evidence="4 5">
    <name type="scientific">Saponaria officinalis</name>
    <name type="common">Common soapwort</name>
    <name type="synonym">Lychnis saponaria</name>
    <dbReference type="NCBI Taxonomy" id="3572"/>
    <lineage>
        <taxon>Eukaryota</taxon>
        <taxon>Viridiplantae</taxon>
        <taxon>Streptophyta</taxon>
        <taxon>Embryophyta</taxon>
        <taxon>Tracheophyta</taxon>
        <taxon>Spermatophyta</taxon>
        <taxon>Magnoliopsida</taxon>
        <taxon>eudicotyledons</taxon>
        <taxon>Gunneridae</taxon>
        <taxon>Pentapetalae</taxon>
        <taxon>Caryophyllales</taxon>
        <taxon>Caryophyllaceae</taxon>
        <taxon>Caryophylleae</taxon>
        <taxon>Saponaria</taxon>
    </lineage>
</organism>
<keyword evidence="5" id="KW-1185">Reference proteome</keyword>
<dbReference type="Proteomes" id="UP001443914">
    <property type="component" value="Unassembled WGS sequence"/>
</dbReference>
<dbReference type="Pfam" id="PF02469">
    <property type="entry name" value="Fasciclin"/>
    <property type="match status" value="1"/>
</dbReference>
<feature type="transmembrane region" description="Helical" evidence="2">
    <location>
        <begin position="6"/>
        <end position="30"/>
    </location>
</feature>
<dbReference type="PANTHER" id="PTHR37232">
    <property type="entry name" value="FASCICLIN DOMAIN PROTEIN"/>
    <property type="match status" value="1"/>
</dbReference>
<keyword evidence="2" id="KW-0812">Transmembrane</keyword>
<dbReference type="EMBL" id="JBDFQZ010000003">
    <property type="protein sequence ID" value="KAK9742403.1"/>
    <property type="molecule type" value="Genomic_DNA"/>
</dbReference>
<keyword evidence="2" id="KW-1133">Transmembrane helix</keyword>
<dbReference type="InterPro" id="IPR036378">
    <property type="entry name" value="FAS1_dom_sf"/>
</dbReference>
<keyword evidence="2" id="KW-0472">Membrane</keyword>
<feature type="domain" description="FAS1" evidence="3">
    <location>
        <begin position="48"/>
        <end position="182"/>
    </location>
</feature>
<evidence type="ECO:0000256" key="2">
    <source>
        <dbReference type="SAM" id="Phobius"/>
    </source>
</evidence>
<dbReference type="AlphaFoldDB" id="A0AAW1M7N0"/>
<dbReference type="Gene3D" id="2.30.180.10">
    <property type="entry name" value="FAS1 domain"/>
    <property type="match status" value="1"/>
</dbReference>
<dbReference type="SUPFAM" id="SSF82153">
    <property type="entry name" value="FAS1 domain"/>
    <property type="match status" value="1"/>
</dbReference>
<name>A0AAW1M7N0_SAPOF</name>
<evidence type="ECO:0000313" key="5">
    <source>
        <dbReference type="Proteomes" id="UP001443914"/>
    </source>
</evidence>
<dbReference type="InterPro" id="IPR000782">
    <property type="entry name" value="FAS1_domain"/>
</dbReference>
<sequence length="191" mass="21255">MKIVKLFNNSIAVILLVISVCCMIIVILSVGKLPEVKTRYSKINPKKLSEIKGVDLMGKKLGKFGEMMIEMLPNDLAFTVFVPSEMAFERDLKIRVNHSLTPDHWDNTYATVSRVLGFSSVPRKIYADLVGVGKEVAFDSISGFALHVSKEVDGVLVVNRVRSERVDIEKGEVVVHVMDGVIMDAEFEQSV</sequence>
<gene>
    <name evidence="4" type="ORF">RND81_03G170000</name>
</gene>
<dbReference type="PANTHER" id="PTHR37232:SF2">
    <property type="entry name" value="FAS1 DOMAIN-CONTAINING PROTEIN"/>
    <property type="match status" value="1"/>
</dbReference>
<evidence type="ECO:0000259" key="3">
    <source>
        <dbReference type="PROSITE" id="PS50213"/>
    </source>
</evidence>